<proteinExistence type="predicted"/>
<keyword evidence="3" id="KW-1185">Reference proteome</keyword>
<organism evidence="2 3">
    <name type="scientific">Dryococelus australis</name>
    <dbReference type="NCBI Taxonomy" id="614101"/>
    <lineage>
        <taxon>Eukaryota</taxon>
        <taxon>Metazoa</taxon>
        <taxon>Ecdysozoa</taxon>
        <taxon>Arthropoda</taxon>
        <taxon>Hexapoda</taxon>
        <taxon>Insecta</taxon>
        <taxon>Pterygota</taxon>
        <taxon>Neoptera</taxon>
        <taxon>Polyneoptera</taxon>
        <taxon>Phasmatodea</taxon>
        <taxon>Verophasmatodea</taxon>
        <taxon>Anareolatae</taxon>
        <taxon>Phasmatidae</taxon>
        <taxon>Eurycanthinae</taxon>
        <taxon>Dryococelus</taxon>
    </lineage>
</organism>
<feature type="region of interest" description="Disordered" evidence="1">
    <location>
        <begin position="407"/>
        <end position="434"/>
    </location>
</feature>
<protein>
    <submittedName>
        <fullName evidence="2">Uncharacterized protein</fullName>
    </submittedName>
</protein>
<evidence type="ECO:0000313" key="3">
    <source>
        <dbReference type="Proteomes" id="UP001159363"/>
    </source>
</evidence>
<dbReference type="EMBL" id="JARBHB010000009">
    <property type="protein sequence ID" value="KAJ8876091.1"/>
    <property type="molecule type" value="Genomic_DNA"/>
</dbReference>
<accession>A0ABQ9GVM4</accession>
<feature type="region of interest" description="Disordered" evidence="1">
    <location>
        <begin position="338"/>
        <end position="360"/>
    </location>
</feature>
<comment type="caution">
    <text evidence="2">The sequence shown here is derived from an EMBL/GenBank/DDBJ whole genome shotgun (WGS) entry which is preliminary data.</text>
</comment>
<evidence type="ECO:0000256" key="1">
    <source>
        <dbReference type="SAM" id="MobiDB-lite"/>
    </source>
</evidence>
<dbReference type="Proteomes" id="UP001159363">
    <property type="component" value="Chromosome 8"/>
</dbReference>
<reference evidence="2 3" key="1">
    <citation type="submission" date="2023-02" db="EMBL/GenBank/DDBJ databases">
        <title>LHISI_Scaffold_Assembly.</title>
        <authorList>
            <person name="Stuart O.P."/>
            <person name="Cleave R."/>
            <person name="Magrath M.J.L."/>
            <person name="Mikheyev A.S."/>
        </authorList>
    </citation>
    <scope>NUCLEOTIDE SEQUENCE [LARGE SCALE GENOMIC DNA]</scope>
    <source>
        <strain evidence="2">Daus_M_001</strain>
        <tissue evidence="2">Leg muscle</tissue>
    </source>
</reference>
<name>A0ABQ9GVM4_9NEOP</name>
<evidence type="ECO:0000313" key="2">
    <source>
        <dbReference type="EMBL" id="KAJ8876091.1"/>
    </source>
</evidence>
<sequence length="725" mass="82029">MPRSNFVYTFRLTASLLLAKITSNERSYGIMEPAIPATRKRSDLQTSGTKTAQLFSVRRKETTALCDDVSPSIRAALKYYVEGEFSSTRGIYRRCASAGGNVDKFRSLCIHFFPRLYFSAPETVRNYFLYLGLYQSPTAGRFSTETRKLHSCSVFAASKQQHYVLMFHLESMQLRNTMLKEHFHKRPGSIGDVRQQKACGEISVTSPRLACSPLTKAYRAESPAGPLPDFHKWKSWRTMSLVGGFSRDFPFPPAFPFRPLLHTHLDHPRRFSRPRCYEPPKSLHLRRCTCFHLTSISRCSWLNGRLWCRGVRHVLVNNRQAGLIAGAHKHIAKKRNEALSASKRTPPGRPSASDITAGNPANEVFVAETLRQQEVQRWGRAKDLPRLKPVPDSGHHRPRVRTVQKLVDDSPAAPKRRLSPLPHVTQLSDLPDTGRDLTYSNCTRTWWSATKSLPQQVYVRATARCRPATRHSFQPRRAPEVDWPLSVGDSLIRPRQTALQSCGRMVNHVARNCGAGINPVRGAGISKQSFWRMMVATMSSFVRLVQEVGFSPLGKGLESWPFQRHGFIHNLLRLPELVINHQVGNSAGGNAAYRHIRTPEDFFCLRLSAVVAEEDGWELAHRFLIRELSRSVSNSPSLPVVLFTALMLAVADCPPVGHFWRYSLLFSLVVYRLTSHNHPYSRHASTPQLGGPTLFYSRWPWPGMFACTPSNVERISVINPEYSIS</sequence>
<gene>
    <name evidence="2" type="ORF">PR048_024000</name>
</gene>